<sequence length="362" mass="39566">MVMAQPTSPLHVRHVNLARGFRGGERQTVLLIRALARLGVAQSLVCRRDSPMPGELDGVDIVIIPADHQLGGHFTGDRADLVHAHEAKAVHWAYLHRWLRNTPYLLTRRVPQPVKTKLANRLTYGAAASAVAISSVIEQQLRRRAWCPVARIPSTLAHLPSDPQRVAALRARFSGRRIVGHIGALVDRHKGQRLLIAAARSLRESHPELLFVCLGQGEDEARLKQESADLDNLVWEGFKDNVGDYLEVMDLFAFPSRNEGLGSILLDAMDHGVPIVAANVDGIPDIVIDDASGVLVEPGDAAALAAAIAALLDDPARRERLTAGAKQRLGDFTPAAMANAYLALYRRLLSSLRARAARQHDR</sequence>
<dbReference type="GO" id="GO:1901135">
    <property type="term" value="P:carbohydrate derivative metabolic process"/>
    <property type="evidence" value="ECO:0007669"/>
    <property type="project" value="UniProtKB-ARBA"/>
</dbReference>
<evidence type="ECO:0000259" key="1">
    <source>
        <dbReference type="Pfam" id="PF00534"/>
    </source>
</evidence>
<evidence type="ECO:0000313" key="2">
    <source>
        <dbReference type="EMBL" id="SDL54387.1"/>
    </source>
</evidence>
<dbReference type="PANTHER" id="PTHR12526:SF636">
    <property type="entry name" value="BLL3647 PROTEIN"/>
    <property type="match status" value="1"/>
</dbReference>
<dbReference type="OrthoDB" id="9795746at2"/>
<evidence type="ECO:0000313" key="3">
    <source>
        <dbReference type="Proteomes" id="UP000198654"/>
    </source>
</evidence>
<dbReference type="CDD" id="cd03801">
    <property type="entry name" value="GT4_PimA-like"/>
    <property type="match status" value="1"/>
</dbReference>
<proteinExistence type="predicted"/>
<feature type="domain" description="Glycosyl transferase family 1" evidence="1">
    <location>
        <begin position="174"/>
        <end position="328"/>
    </location>
</feature>
<gene>
    <name evidence="2" type="ORF">SAMN05661010_01943</name>
</gene>
<protein>
    <submittedName>
        <fullName evidence="2">Glycosyltransferase involved in cell wall bisynthesis</fullName>
    </submittedName>
</protein>
<dbReference type="Gene3D" id="3.40.50.2000">
    <property type="entry name" value="Glycogen Phosphorylase B"/>
    <property type="match status" value="2"/>
</dbReference>
<keyword evidence="3" id="KW-1185">Reference proteome</keyword>
<dbReference type="Pfam" id="PF00534">
    <property type="entry name" value="Glycos_transf_1"/>
    <property type="match status" value="1"/>
</dbReference>
<dbReference type="InterPro" id="IPR001296">
    <property type="entry name" value="Glyco_trans_1"/>
</dbReference>
<reference evidence="2 3" key="1">
    <citation type="submission" date="2016-10" db="EMBL/GenBank/DDBJ databases">
        <authorList>
            <person name="de Groot N.N."/>
        </authorList>
    </citation>
    <scope>NUCLEOTIDE SEQUENCE [LARGE SCALE GENOMIC DNA]</scope>
    <source>
        <strain evidence="2 3">DSM 14789</strain>
    </source>
</reference>
<dbReference type="SUPFAM" id="SSF53756">
    <property type="entry name" value="UDP-Glycosyltransferase/glycogen phosphorylase"/>
    <property type="match status" value="1"/>
</dbReference>
<organism evidence="2 3">
    <name type="scientific">Modicisalibacter muralis</name>
    <dbReference type="NCBI Taxonomy" id="119000"/>
    <lineage>
        <taxon>Bacteria</taxon>
        <taxon>Pseudomonadati</taxon>
        <taxon>Pseudomonadota</taxon>
        <taxon>Gammaproteobacteria</taxon>
        <taxon>Oceanospirillales</taxon>
        <taxon>Halomonadaceae</taxon>
        <taxon>Modicisalibacter</taxon>
    </lineage>
</organism>
<keyword evidence="2" id="KW-0808">Transferase</keyword>
<dbReference type="Proteomes" id="UP000198654">
    <property type="component" value="Unassembled WGS sequence"/>
</dbReference>
<dbReference type="PANTHER" id="PTHR12526">
    <property type="entry name" value="GLYCOSYLTRANSFERASE"/>
    <property type="match status" value="1"/>
</dbReference>
<dbReference type="STRING" id="119000.SAMN05661010_01943"/>
<dbReference type="AlphaFoldDB" id="A0A1G9KY38"/>
<dbReference type="EMBL" id="FNGI01000004">
    <property type="protein sequence ID" value="SDL54387.1"/>
    <property type="molecule type" value="Genomic_DNA"/>
</dbReference>
<dbReference type="GO" id="GO:0016757">
    <property type="term" value="F:glycosyltransferase activity"/>
    <property type="evidence" value="ECO:0007669"/>
    <property type="project" value="InterPro"/>
</dbReference>
<name>A0A1G9KY38_9GAMM</name>
<accession>A0A1G9KY38</accession>